<dbReference type="InterPro" id="IPR052907">
    <property type="entry name" value="Beta-lactamase/esterase"/>
</dbReference>
<sequence>MFSILALLSLHLIVVLSQQLPEHFGGKVDDRFRRVQQAFIDNFRRGYDTEGAAFVVYENSRLVVDLWGGYADREAAKKWREDTMSVAFSSTKAVLALVIALLNSRGKLQYTDTVAKYWPEFAQNGKDNITIDMVMNHRAGLVYLDQGIQVEDVESPTRMSLLFENARPNYPAGSMTVYHEFTYGWLVDQIVRRVDGQQRGVAEFLQDEVIRPNGISFYIGLPIELQGK</sequence>
<dbReference type="PANTHER" id="PTHR43319">
    <property type="entry name" value="BETA-LACTAMASE-RELATED"/>
    <property type="match status" value="1"/>
</dbReference>
<name>A0A914W313_9BILA</name>
<proteinExistence type="predicted"/>
<accession>A0A914W313</accession>
<dbReference type="WBParaSite" id="PSAMB.scaffold2946size20458.g19736.t1">
    <property type="protein sequence ID" value="PSAMB.scaffold2946size20458.g19736.t1"/>
    <property type="gene ID" value="PSAMB.scaffold2946size20458.g19736"/>
</dbReference>
<evidence type="ECO:0000259" key="2">
    <source>
        <dbReference type="Pfam" id="PF00144"/>
    </source>
</evidence>
<keyword evidence="1" id="KW-0732">Signal</keyword>
<evidence type="ECO:0000313" key="3">
    <source>
        <dbReference type="Proteomes" id="UP000887566"/>
    </source>
</evidence>
<dbReference type="InterPro" id="IPR012338">
    <property type="entry name" value="Beta-lactam/transpept-like"/>
</dbReference>
<feature type="signal peptide" evidence="1">
    <location>
        <begin position="1"/>
        <end position="17"/>
    </location>
</feature>
<dbReference type="Proteomes" id="UP000887566">
    <property type="component" value="Unplaced"/>
</dbReference>
<reference evidence="4" key="1">
    <citation type="submission" date="2022-11" db="UniProtKB">
        <authorList>
            <consortium name="WormBaseParasite"/>
        </authorList>
    </citation>
    <scope>IDENTIFICATION</scope>
</reference>
<dbReference type="Pfam" id="PF00144">
    <property type="entry name" value="Beta-lactamase"/>
    <property type="match status" value="1"/>
</dbReference>
<dbReference type="AlphaFoldDB" id="A0A914W313"/>
<feature type="domain" description="Beta-lactamase-related" evidence="2">
    <location>
        <begin position="38"/>
        <end position="223"/>
    </location>
</feature>
<evidence type="ECO:0000256" key="1">
    <source>
        <dbReference type="SAM" id="SignalP"/>
    </source>
</evidence>
<dbReference type="Gene3D" id="3.40.710.10">
    <property type="entry name" value="DD-peptidase/beta-lactamase superfamily"/>
    <property type="match status" value="1"/>
</dbReference>
<organism evidence="3 4">
    <name type="scientific">Plectus sambesii</name>
    <dbReference type="NCBI Taxonomy" id="2011161"/>
    <lineage>
        <taxon>Eukaryota</taxon>
        <taxon>Metazoa</taxon>
        <taxon>Ecdysozoa</taxon>
        <taxon>Nematoda</taxon>
        <taxon>Chromadorea</taxon>
        <taxon>Plectida</taxon>
        <taxon>Plectina</taxon>
        <taxon>Plectoidea</taxon>
        <taxon>Plectidae</taxon>
        <taxon>Plectus</taxon>
    </lineage>
</organism>
<dbReference type="PANTHER" id="PTHR43319:SF3">
    <property type="entry name" value="BETA-LACTAMASE-RELATED DOMAIN-CONTAINING PROTEIN"/>
    <property type="match status" value="1"/>
</dbReference>
<dbReference type="InterPro" id="IPR001466">
    <property type="entry name" value="Beta-lactam-related"/>
</dbReference>
<keyword evidence="3" id="KW-1185">Reference proteome</keyword>
<dbReference type="SUPFAM" id="SSF56601">
    <property type="entry name" value="beta-lactamase/transpeptidase-like"/>
    <property type="match status" value="1"/>
</dbReference>
<protein>
    <submittedName>
        <fullName evidence="4">Beta-lactamase-related domain-containing protein</fullName>
    </submittedName>
</protein>
<evidence type="ECO:0000313" key="4">
    <source>
        <dbReference type="WBParaSite" id="PSAMB.scaffold2946size20458.g19736.t1"/>
    </source>
</evidence>
<feature type="chain" id="PRO_5037126041" evidence="1">
    <location>
        <begin position="18"/>
        <end position="228"/>
    </location>
</feature>